<organism evidence="1 2">
    <name type="scientific">Methylobacterium aquaticum</name>
    <dbReference type="NCBI Taxonomy" id="270351"/>
    <lineage>
        <taxon>Bacteria</taxon>
        <taxon>Pseudomonadati</taxon>
        <taxon>Pseudomonadota</taxon>
        <taxon>Alphaproteobacteria</taxon>
        <taxon>Hyphomicrobiales</taxon>
        <taxon>Methylobacteriaceae</taxon>
        <taxon>Methylobacterium</taxon>
    </lineage>
</organism>
<protein>
    <recommendedName>
        <fullName evidence="3">Knr4/Smi1-like domain-containing protein</fullName>
    </recommendedName>
</protein>
<dbReference type="EMBL" id="LABX01000032">
    <property type="protein sequence ID" value="KMO39333.1"/>
    <property type="molecule type" value="Genomic_DNA"/>
</dbReference>
<reference evidence="1 2" key="1">
    <citation type="submission" date="2015-03" db="EMBL/GenBank/DDBJ databases">
        <title>Genome sequencing of Methylobacterium aquaticum DSM16371 type strain.</title>
        <authorList>
            <person name="Chaudhry V."/>
            <person name="Patil P.B."/>
        </authorList>
    </citation>
    <scope>NUCLEOTIDE SEQUENCE [LARGE SCALE GENOMIC DNA]</scope>
    <source>
        <strain evidence="1 2">DSM 16371</strain>
    </source>
</reference>
<sequence length="188" mass="20496">MTDDIGALLQHLWILNDKDDVRQAREEACDPAYGIAALDPATTLAMSPMLRARYAFADAWHGAAHGQTWLALGAVATASAQLRERAWHHAQMETLAETFPRGIDPARMALFGIDEDRGGATYLIWRPDGTEPMVTAFYGGGFDIFASLGRYLEFLIGERVHDDSAELLAAAGVRVQPVAQSLVLDDTP</sequence>
<dbReference type="PATRIC" id="fig|270351.6.peg.4763"/>
<dbReference type="Proteomes" id="UP000035929">
    <property type="component" value="Unassembled WGS sequence"/>
</dbReference>
<evidence type="ECO:0000313" key="2">
    <source>
        <dbReference type="Proteomes" id="UP000035929"/>
    </source>
</evidence>
<proteinExistence type="predicted"/>
<comment type="caution">
    <text evidence="1">The sequence shown here is derived from an EMBL/GenBank/DDBJ whole genome shotgun (WGS) entry which is preliminary data.</text>
</comment>
<gene>
    <name evidence="1" type="ORF">VP06_04120</name>
</gene>
<accession>A0A0J6T164</accession>
<evidence type="ECO:0008006" key="3">
    <source>
        <dbReference type="Google" id="ProtNLM"/>
    </source>
</evidence>
<name>A0A0J6T164_9HYPH</name>
<evidence type="ECO:0000313" key="1">
    <source>
        <dbReference type="EMBL" id="KMO39333.1"/>
    </source>
</evidence>
<dbReference type="RefSeq" id="WP_048462574.1">
    <property type="nucleotide sequence ID" value="NZ_LABX01000032.1"/>
</dbReference>
<dbReference type="AlphaFoldDB" id="A0A0J6T164"/>